<dbReference type="AlphaFoldDB" id="A0A4S8Q1H5"/>
<dbReference type="Proteomes" id="UP000307378">
    <property type="component" value="Unassembled WGS sequence"/>
</dbReference>
<dbReference type="RefSeq" id="WP_136538468.1">
    <property type="nucleotide sequence ID" value="NZ_STGU01000002.1"/>
</dbReference>
<keyword evidence="2" id="KW-0732">Signal</keyword>
<feature type="region of interest" description="Disordered" evidence="1">
    <location>
        <begin position="175"/>
        <end position="196"/>
    </location>
</feature>
<dbReference type="PIRSF" id="PIRSF029063">
    <property type="entry name" value="IV_sec_VirJ"/>
    <property type="match status" value="1"/>
</dbReference>
<evidence type="ECO:0000259" key="3">
    <source>
        <dbReference type="Pfam" id="PF06057"/>
    </source>
</evidence>
<name>A0A4S8Q1H5_9HYPH</name>
<reference evidence="4 5" key="1">
    <citation type="submission" date="2019-04" db="EMBL/GenBank/DDBJ databases">
        <title>genome sequence of strain W3.</title>
        <authorList>
            <person name="Gao J."/>
            <person name="Sun J."/>
        </authorList>
    </citation>
    <scope>NUCLEOTIDE SEQUENCE [LARGE SCALE GENOMIC DNA]</scope>
    <source>
        <strain evidence="4 5">W3</strain>
    </source>
</reference>
<dbReference type="EMBL" id="STGU01000002">
    <property type="protein sequence ID" value="THV37963.1"/>
    <property type="molecule type" value="Genomic_DNA"/>
</dbReference>
<feature type="signal peptide" evidence="2">
    <location>
        <begin position="1"/>
        <end position="33"/>
    </location>
</feature>
<organism evidence="4 5">
    <name type="scientific">Rhizobium rosettiformans W3</name>
    <dbReference type="NCBI Taxonomy" id="538378"/>
    <lineage>
        <taxon>Bacteria</taxon>
        <taxon>Pseudomonadati</taxon>
        <taxon>Pseudomonadota</taxon>
        <taxon>Alphaproteobacteria</taxon>
        <taxon>Hyphomicrobiales</taxon>
        <taxon>Rhizobiaceae</taxon>
        <taxon>Rhizobium/Agrobacterium group</taxon>
        <taxon>Rhizobium</taxon>
    </lineage>
</organism>
<accession>A0A4S8Q1H5</accession>
<dbReference type="InterPro" id="IPR029058">
    <property type="entry name" value="AB_hydrolase_fold"/>
</dbReference>
<feature type="chain" id="PRO_5020957585" evidence="2">
    <location>
        <begin position="34"/>
        <end position="468"/>
    </location>
</feature>
<dbReference type="Pfam" id="PF06057">
    <property type="entry name" value="VirJ"/>
    <property type="match status" value="1"/>
</dbReference>
<feature type="domain" description="Bacterial virulence" evidence="3">
    <location>
        <begin position="275"/>
        <end position="465"/>
    </location>
</feature>
<comment type="caution">
    <text evidence="4">The sequence shown here is derived from an EMBL/GenBank/DDBJ whole genome shotgun (WGS) entry which is preliminary data.</text>
</comment>
<proteinExistence type="predicted"/>
<evidence type="ECO:0000313" key="5">
    <source>
        <dbReference type="Proteomes" id="UP000307378"/>
    </source>
</evidence>
<dbReference type="SUPFAM" id="SSF53474">
    <property type="entry name" value="alpha/beta-Hydrolases"/>
    <property type="match status" value="1"/>
</dbReference>
<evidence type="ECO:0000256" key="1">
    <source>
        <dbReference type="SAM" id="MobiDB-lite"/>
    </source>
</evidence>
<gene>
    <name evidence="4" type="ORF">FAA86_03905</name>
</gene>
<dbReference type="InterPro" id="IPR010333">
    <property type="entry name" value="VirJ"/>
</dbReference>
<evidence type="ECO:0000313" key="4">
    <source>
        <dbReference type="EMBL" id="THV37963.1"/>
    </source>
</evidence>
<evidence type="ECO:0000256" key="2">
    <source>
        <dbReference type="SAM" id="SignalP"/>
    </source>
</evidence>
<sequence length="468" mass="49691">MSGVIAKTRHSHLHRLVAAGALALPLVTGVAAASSADGIVSLPQDRIVAPDDGNMGGVVVIISDANGWDGAEQAALETVVHAGAVGVGVDLTTWRAALSRETERDCLFLPADIERLTRRLHRSHKADFYRPPRILGFGEGGALALAMAAQTPNGSFAETIGETVAVDPTEAIALPKPLCTPAPRRETPEGTSYGLSPGSLPNPLRVVFSSAANKAARNHAQELKSSHPDVVIAEGEGGAARILSAEASDLVARLTPADEALDLPLVEDIVEPEHDTVAIFYSGDGGWREIDQRVSARLNEKGVPVIGVDALRYFWSEKSPEATAADLSAIIAHYRKRLGVSKVILIGYSFGANILPKVYGLLPETDRTSVTLLSLLALSHQADFEIVLGSWVGVTGPAKHGDPVDHLAEVEASKVQCVYGQEEEDSGCPALEPRAKQGLQLIPRPGGHHFDENYELVADRILERIVGR</sequence>
<dbReference type="InterPro" id="IPR011225">
    <property type="entry name" value="IV_sec_VirJ"/>
</dbReference>
<dbReference type="Gene3D" id="3.40.50.1820">
    <property type="entry name" value="alpha/beta hydrolase"/>
    <property type="match status" value="1"/>
</dbReference>
<protein>
    <submittedName>
        <fullName evidence="4">Virulence factor family protein</fullName>
    </submittedName>
</protein>